<gene>
    <name evidence="1" type="ORF">ACFQ41_05175</name>
</gene>
<comment type="caution">
    <text evidence="1">The sequence shown here is derived from an EMBL/GenBank/DDBJ whole genome shotgun (WGS) entry which is preliminary data.</text>
</comment>
<dbReference type="Proteomes" id="UP001597199">
    <property type="component" value="Unassembled WGS sequence"/>
</dbReference>
<dbReference type="EMBL" id="JBHTOA010000022">
    <property type="protein sequence ID" value="MFD1398692.1"/>
    <property type="molecule type" value="Genomic_DNA"/>
</dbReference>
<name>A0ABW4BHY3_9LACO</name>
<evidence type="ECO:0000313" key="2">
    <source>
        <dbReference type="Proteomes" id="UP001597199"/>
    </source>
</evidence>
<proteinExistence type="predicted"/>
<organism evidence="1 2">
    <name type="scientific">Lacticaseibacillus suilingensis</name>
    <dbReference type="NCBI Taxonomy" id="2799577"/>
    <lineage>
        <taxon>Bacteria</taxon>
        <taxon>Bacillati</taxon>
        <taxon>Bacillota</taxon>
        <taxon>Bacilli</taxon>
        <taxon>Lactobacillales</taxon>
        <taxon>Lactobacillaceae</taxon>
        <taxon>Lacticaseibacillus</taxon>
    </lineage>
</organism>
<reference evidence="2" key="1">
    <citation type="journal article" date="2019" name="Int. J. Syst. Evol. Microbiol.">
        <title>The Global Catalogue of Microorganisms (GCM) 10K type strain sequencing project: providing services to taxonomists for standard genome sequencing and annotation.</title>
        <authorList>
            <consortium name="The Broad Institute Genomics Platform"/>
            <consortium name="The Broad Institute Genome Sequencing Center for Infectious Disease"/>
            <person name="Wu L."/>
            <person name="Ma J."/>
        </authorList>
    </citation>
    <scope>NUCLEOTIDE SEQUENCE [LARGE SCALE GENOMIC DNA]</scope>
    <source>
        <strain evidence="2">CCM 9110</strain>
    </source>
</reference>
<sequence length="59" mass="6859">MNYAVVGVSTGTVYRECQYRSECFKWMNSKFAKRYQRESGSLGMSVHLTYPEAMMVVHL</sequence>
<dbReference type="RefSeq" id="WP_204119798.1">
    <property type="nucleotide sequence ID" value="NZ_BOLV01000029.1"/>
</dbReference>
<keyword evidence="2" id="KW-1185">Reference proteome</keyword>
<protein>
    <submittedName>
        <fullName evidence="1">Uncharacterized protein</fullName>
    </submittedName>
</protein>
<accession>A0ABW4BHY3</accession>
<evidence type="ECO:0000313" key="1">
    <source>
        <dbReference type="EMBL" id="MFD1398692.1"/>
    </source>
</evidence>